<evidence type="ECO:0000256" key="4">
    <source>
        <dbReference type="ARBA" id="ARBA00022840"/>
    </source>
</evidence>
<dbReference type="Proteomes" id="UP000321947">
    <property type="component" value="Unassembled WGS sequence"/>
</dbReference>
<dbReference type="InterPro" id="IPR027417">
    <property type="entry name" value="P-loop_NTPase"/>
</dbReference>
<dbReference type="SUPFAM" id="SSF52540">
    <property type="entry name" value="P-loop containing nucleoside triphosphate hydrolases"/>
    <property type="match status" value="1"/>
</dbReference>
<reference evidence="7 8" key="1">
    <citation type="submission" date="2019-08" db="EMBL/GenBank/DDBJ databases">
        <title>Draft genome sequences of two oriental melons (Cucumis melo L. var makuwa).</title>
        <authorList>
            <person name="Kwon S.-Y."/>
        </authorList>
    </citation>
    <scope>NUCLEOTIDE SEQUENCE [LARGE SCALE GENOMIC DNA]</scope>
    <source>
        <strain evidence="8">cv. Chang Bougi</strain>
        <tissue evidence="7">Leaf</tissue>
    </source>
</reference>
<sequence>MPRPHHHRTQFSIVPSPRRQSCPDLRDHRTQFSIVPSPRCQSCPDLRDHCTQFSIVPSPRRHLRISNSEDHERMVRLRRMREVNQEVVLLSLCLKTFTSKVIVFRTKQAAHRLNILFGLAGFEASELHGNLTQVQLLDALEIFRKQQVYFLISTDVAARDLMEKTIVLALATGQKRFSVTLCKFVEKCAEILASQGQLTMALEYVKLLGSEELTHELVILRD</sequence>
<dbReference type="InterPro" id="IPR001650">
    <property type="entry name" value="Helicase_C-like"/>
</dbReference>
<proteinExistence type="predicted"/>
<dbReference type="AlphaFoldDB" id="A0A5D3CEQ8"/>
<organism evidence="7 8">
    <name type="scientific">Cucumis melo var. makuwa</name>
    <name type="common">Oriental melon</name>
    <dbReference type="NCBI Taxonomy" id="1194695"/>
    <lineage>
        <taxon>Eukaryota</taxon>
        <taxon>Viridiplantae</taxon>
        <taxon>Streptophyta</taxon>
        <taxon>Embryophyta</taxon>
        <taxon>Tracheophyta</taxon>
        <taxon>Spermatophyta</taxon>
        <taxon>Magnoliopsida</taxon>
        <taxon>eudicotyledons</taxon>
        <taxon>Gunneridae</taxon>
        <taxon>Pentapetalae</taxon>
        <taxon>rosids</taxon>
        <taxon>fabids</taxon>
        <taxon>Cucurbitales</taxon>
        <taxon>Cucurbitaceae</taxon>
        <taxon>Benincaseae</taxon>
        <taxon>Cucumis</taxon>
    </lineage>
</organism>
<dbReference type="PANTHER" id="PTHR47959:SF14">
    <property type="entry name" value="DEAD-BOX ATP-DEPENDENT RNA HELICASE 28"/>
    <property type="match status" value="1"/>
</dbReference>
<evidence type="ECO:0000259" key="6">
    <source>
        <dbReference type="Pfam" id="PF00271"/>
    </source>
</evidence>
<evidence type="ECO:0000256" key="3">
    <source>
        <dbReference type="ARBA" id="ARBA00022806"/>
    </source>
</evidence>
<dbReference type="EMBL" id="SSTD01011467">
    <property type="protein sequence ID" value="TYK09772.1"/>
    <property type="molecule type" value="Genomic_DNA"/>
</dbReference>
<accession>A0A5D3CEQ8</accession>
<feature type="domain" description="Helicase C-terminal" evidence="6">
    <location>
        <begin position="90"/>
        <end position="159"/>
    </location>
</feature>
<keyword evidence="3 7" id="KW-0347">Helicase</keyword>
<keyword evidence="2" id="KW-0378">Hydrolase</keyword>
<comment type="caution">
    <text evidence="7">The sequence shown here is derived from an EMBL/GenBank/DDBJ whole genome shotgun (WGS) entry which is preliminary data.</text>
</comment>
<dbReference type="GO" id="GO:0016787">
    <property type="term" value="F:hydrolase activity"/>
    <property type="evidence" value="ECO:0007669"/>
    <property type="project" value="UniProtKB-KW"/>
</dbReference>
<evidence type="ECO:0000313" key="7">
    <source>
        <dbReference type="EMBL" id="TYK09772.1"/>
    </source>
</evidence>
<dbReference type="Gene3D" id="3.40.50.300">
    <property type="entry name" value="P-loop containing nucleotide triphosphate hydrolases"/>
    <property type="match status" value="1"/>
</dbReference>
<feature type="region of interest" description="Disordered" evidence="5">
    <location>
        <begin position="1"/>
        <end position="23"/>
    </location>
</feature>
<dbReference type="InterPro" id="IPR050079">
    <property type="entry name" value="DEAD_box_RNA_helicase"/>
</dbReference>
<evidence type="ECO:0000313" key="8">
    <source>
        <dbReference type="Proteomes" id="UP000321947"/>
    </source>
</evidence>
<dbReference type="Pfam" id="PF00271">
    <property type="entry name" value="Helicase_C"/>
    <property type="match status" value="1"/>
</dbReference>
<gene>
    <name evidence="7" type="ORF">E5676_scaffold127G00560</name>
</gene>
<dbReference type="GO" id="GO:0005829">
    <property type="term" value="C:cytosol"/>
    <property type="evidence" value="ECO:0007669"/>
    <property type="project" value="TreeGrafter"/>
</dbReference>
<protein>
    <submittedName>
        <fullName evidence="7">DEAD-box ATP-dependent RNA helicase 28 isoform X2</fullName>
    </submittedName>
</protein>
<dbReference type="PANTHER" id="PTHR47959">
    <property type="entry name" value="ATP-DEPENDENT RNA HELICASE RHLE-RELATED"/>
    <property type="match status" value="1"/>
</dbReference>
<name>A0A5D3CEQ8_CUCMM</name>
<keyword evidence="1" id="KW-0547">Nucleotide-binding</keyword>
<evidence type="ECO:0000256" key="5">
    <source>
        <dbReference type="SAM" id="MobiDB-lite"/>
    </source>
</evidence>
<dbReference type="GO" id="GO:0003724">
    <property type="term" value="F:RNA helicase activity"/>
    <property type="evidence" value="ECO:0007669"/>
    <property type="project" value="TreeGrafter"/>
</dbReference>
<dbReference type="GO" id="GO:0005524">
    <property type="term" value="F:ATP binding"/>
    <property type="evidence" value="ECO:0007669"/>
    <property type="project" value="UniProtKB-KW"/>
</dbReference>
<evidence type="ECO:0000256" key="2">
    <source>
        <dbReference type="ARBA" id="ARBA00022801"/>
    </source>
</evidence>
<evidence type="ECO:0000256" key="1">
    <source>
        <dbReference type="ARBA" id="ARBA00022741"/>
    </source>
</evidence>
<keyword evidence="4" id="KW-0067">ATP-binding</keyword>